<dbReference type="GO" id="GO:0016853">
    <property type="term" value="F:isomerase activity"/>
    <property type="evidence" value="ECO:0007669"/>
    <property type="project" value="UniProtKB-KW"/>
</dbReference>
<accession>A0A9E7SMR2</accession>
<evidence type="ECO:0000313" key="3">
    <source>
        <dbReference type="EMBL" id="USS39881.1"/>
    </source>
</evidence>
<keyword evidence="4" id="KW-1185">Reference proteome</keyword>
<organism evidence="3 4">
    <name type="scientific">Thermococcus aggregans</name>
    <dbReference type="NCBI Taxonomy" id="110163"/>
    <lineage>
        <taxon>Archaea</taxon>
        <taxon>Methanobacteriati</taxon>
        <taxon>Methanobacteriota</taxon>
        <taxon>Thermococci</taxon>
        <taxon>Thermococcales</taxon>
        <taxon>Thermococcaceae</taxon>
        <taxon>Thermococcus</taxon>
    </lineage>
</organism>
<evidence type="ECO:0000259" key="2">
    <source>
        <dbReference type="Pfam" id="PF01361"/>
    </source>
</evidence>
<evidence type="ECO:0000256" key="1">
    <source>
        <dbReference type="ARBA" id="ARBA00023235"/>
    </source>
</evidence>
<evidence type="ECO:0000313" key="4">
    <source>
        <dbReference type="Proteomes" id="UP001055732"/>
    </source>
</evidence>
<keyword evidence="1" id="KW-0413">Isomerase</keyword>
<reference evidence="3" key="2">
    <citation type="submission" date="2022-06" db="EMBL/GenBank/DDBJ databases">
        <authorList>
            <person name="Park Y.-J."/>
        </authorList>
    </citation>
    <scope>NUCLEOTIDE SEQUENCE</scope>
    <source>
        <strain evidence="3">TY</strain>
    </source>
</reference>
<gene>
    <name evidence="3" type="ORF">NF865_05775</name>
</gene>
<dbReference type="Gene3D" id="3.30.429.10">
    <property type="entry name" value="Macrophage Migration Inhibitory Factor"/>
    <property type="match status" value="1"/>
</dbReference>
<protein>
    <submittedName>
        <fullName evidence="3">Tautomerase family protein</fullName>
    </submittedName>
</protein>
<dbReference type="EMBL" id="CP099582">
    <property type="protein sequence ID" value="USS39881.1"/>
    <property type="molecule type" value="Genomic_DNA"/>
</dbReference>
<reference evidence="3" key="1">
    <citation type="journal article" date="1998" name="Int. J. Syst. Bacteriol. 48 Pt">
        <title>Thermococcus guaymasensis sp. nov. and Thermococcus aggregans sp. nov., two novel thermophilic archaea isolated from the Guaymas Basin hydrothermal vent site.</title>
        <authorList>
            <person name="Canganella F."/>
            <person name="Jones W.J."/>
            <person name="Gambacorta A."/>
            <person name="Antranikian G."/>
        </authorList>
    </citation>
    <scope>NUCLEOTIDE SEQUENCE</scope>
    <source>
        <strain evidence="3">TY</strain>
    </source>
</reference>
<dbReference type="Pfam" id="PF01361">
    <property type="entry name" value="Tautomerase"/>
    <property type="match status" value="1"/>
</dbReference>
<sequence>MPTVIVEGPKADAETKRELVRRITEVVREVYKIQHVTVIIHENELENVGVDGELLSDVIKRRKG</sequence>
<dbReference type="NCBIfam" id="NF041920">
    <property type="entry name" value="DmpI"/>
    <property type="match status" value="1"/>
</dbReference>
<dbReference type="RefSeq" id="WP_253303838.1">
    <property type="nucleotide sequence ID" value="NZ_CP099582.1"/>
</dbReference>
<dbReference type="InterPro" id="IPR014347">
    <property type="entry name" value="Tautomerase/MIF_sf"/>
</dbReference>
<dbReference type="InterPro" id="IPR004370">
    <property type="entry name" value="4-OT-like_dom"/>
</dbReference>
<dbReference type="KEGG" id="tagg:NF865_05775"/>
<proteinExistence type="predicted"/>
<dbReference type="SUPFAM" id="SSF55331">
    <property type="entry name" value="Tautomerase/MIF"/>
    <property type="match status" value="1"/>
</dbReference>
<name>A0A9E7SMR2_THEAG</name>
<dbReference type="Proteomes" id="UP001055732">
    <property type="component" value="Chromosome"/>
</dbReference>
<dbReference type="AlphaFoldDB" id="A0A9E7SMR2"/>
<feature type="domain" description="4-oxalocrotonate tautomerase-like" evidence="2">
    <location>
        <begin position="2"/>
        <end position="57"/>
    </location>
</feature>